<evidence type="ECO:0000313" key="2">
    <source>
        <dbReference type="Proteomes" id="UP001139646"/>
    </source>
</evidence>
<organism evidence="1 2">
    <name type="scientific">Colwellia maritima</name>
    <dbReference type="NCBI Taxonomy" id="2912588"/>
    <lineage>
        <taxon>Bacteria</taxon>
        <taxon>Pseudomonadati</taxon>
        <taxon>Pseudomonadota</taxon>
        <taxon>Gammaproteobacteria</taxon>
        <taxon>Alteromonadales</taxon>
        <taxon>Colwelliaceae</taxon>
        <taxon>Colwellia</taxon>
    </lineage>
</organism>
<dbReference type="EMBL" id="JAKKSL010000002">
    <property type="protein sequence ID" value="MCI2283812.1"/>
    <property type="molecule type" value="Genomic_DNA"/>
</dbReference>
<accession>A0ABS9X1Z5</accession>
<reference evidence="1" key="1">
    <citation type="submission" date="2022-01" db="EMBL/GenBank/DDBJ databases">
        <title>Colwellia maritima, isolated from seawater.</title>
        <authorList>
            <person name="Kristyanto S."/>
            <person name="Jung J."/>
            <person name="Jeon C.O."/>
        </authorList>
    </citation>
    <scope>NUCLEOTIDE SEQUENCE</scope>
    <source>
        <strain evidence="1">MSW7</strain>
    </source>
</reference>
<proteinExistence type="predicted"/>
<dbReference type="SUPFAM" id="SSF69322">
    <property type="entry name" value="Tricorn protease domain 2"/>
    <property type="match status" value="1"/>
</dbReference>
<comment type="caution">
    <text evidence="1">The sequence shown here is derived from an EMBL/GenBank/DDBJ whole genome shotgun (WGS) entry which is preliminary data.</text>
</comment>
<evidence type="ECO:0000313" key="1">
    <source>
        <dbReference type="EMBL" id="MCI2283812.1"/>
    </source>
</evidence>
<dbReference type="Proteomes" id="UP001139646">
    <property type="component" value="Unassembled WGS sequence"/>
</dbReference>
<sequence length="179" mass="20354">MIAEAKEKVISSIINPGYWPLKIPKQNKFILQQDWGLSSLTNRIIQINNPKVGGDGKSKVVVDNGLSIRSITEIDNDGLIFASIAANQQVELWKYQHGTSIKLEAFNTIAHQHSFLSLHWLKGSNKALLSINNSCHIININTGKDNPLCPLRRYYMQVDSQKMVNQFTWWVIIKILLEQ</sequence>
<keyword evidence="2" id="KW-1185">Reference proteome</keyword>
<dbReference type="RefSeq" id="WP_242286061.1">
    <property type="nucleotide sequence ID" value="NZ_JAKKSL010000002.1"/>
</dbReference>
<protein>
    <submittedName>
        <fullName evidence="1">Uncharacterized protein</fullName>
    </submittedName>
</protein>
<gene>
    <name evidence="1" type="ORF">L3081_10890</name>
</gene>
<name>A0ABS9X1Z5_9GAMM</name>